<keyword evidence="3" id="KW-1185">Reference proteome</keyword>
<gene>
    <name evidence="2" type="ORF">SLU01_30470</name>
</gene>
<dbReference type="RefSeq" id="WP_147059860.1">
    <property type="nucleotide sequence ID" value="NZ_BJYL01000045.1"/>
</dbReference>
<dbReference type="EMBL" id="BJYL01000045">
    <property type="protein sequence ID" value="GEN84735.1"/>
    <property type="molecule type" value="Genomic_DNA"/>
</dbReference>
<dbReference type="PANTHER" id="PTHR43415:SF3">
    <property type="entry name" value="GNAT-FAMILY ACETYLTRANSFERASE"/>
    <property type="match status" value="1"/>
</dbReference>
<comment type="caution">
    <text evidence="2">The sequence shown here is derived from an EMBL/GenBank/DDBJ whole genome shotgun (WGS) entry which is preliminary data.</text>
</comment>
<proteinExistence type="predicted"/>
<dbReference type="AlphaFoldDB" id="A0A511ZBA7"/>
<dbReference type="Gene3D" id="3.40.630.30">
    <property type="match status" value="1"/>
</dbReference>
<dbReference type="Proteomes" id="UP000321901">
    <property type="component" value="Unassembled WGS sequence"/>
</dbReference>
<dbReference type="InterPro" id="IPR016181">
    <property type="entry name" value="Acyl_CoA_acyltransferase"/>
</dbReference>
<evidence type="ECO:0000313" key="2">
    <source>
        <dbReference type="EMBL" id="GEN84735.1"/>
    </source>
</evidence>
<feature type="domain" description="N-acetyltransferase" evidence="1">
    <location>
        <begin position="2"/>
        <end position="143"/>
    </location>
</feature>
<evidence type="ECO:0000313" key="3">
    <source>
        <dbReference type="Proteomes" id="UP000321901"/>
    </source>
</evidence>
<sequence>MVDLRKINGNNYVECLNLRTDTNVDFVDSVAWSLAEAWVDYDDSRPFAIYADNVMVGFVSMYIGENNPQIINFMIDSRFQKRGYGSAAAKLCIEYLCKEFNARRISLPVNLENRTAQKFWSNIGFEITDDIEDGYLYMRLYIPEKYAEYIKTELNTKL</sequence>
<evidence type="ECO:0000259" key="1">
    <source>
        <dbReference type="PROSITE" id="PS51186"/>
    </source>
</evidence>
<keyword evidence="2" id="KW-0808">Transferase</keyword>
<dbReference type="Pfam" id="PF00583">
    <property type="entry name" value="Acetyltransf_1"/>
    <property type="match status" value="1"/>
</dbReference>
<name>A0A511ZBA7_9BACL</name>
<dbReference type="PROSITE" id="PS51186">
    <property type="entry name" value="GNAT"/>
    <property type="match status" value="1"/>
</dbReference>
<organism evidence="2 3">
    <name type="scientific">Sporosarcina luteola</name>
    <dbReference type="NCBI Taxonomy" id="582850"/>
    <lineage>
        <taxon>Bacteria</taxon>
        <taxon>Bacillati</taxon>
        <taxon>Bacillota</taxon>
        <taxon>Bacilli</taxon>
        <taxon>Bacillales</taxon>
        <taxon>Caryophanaceae</taxon>
        <taxon>Sporosarcina</taxon>
    </lineage>
</organism>
<reference evidence="2 3" key="1">
    <citation type="submission" date="2019-07" db="EMBL/GenBank/DDBJ databases">
        <title>Whole genome shotgun sequence of Sporosarcina luteola NBRC 105378.</title>
        <authorList>
            <person name="Hosoyama A."/>
            <person name="Uohara A."/>
            <person name="Ohji S."/>
            <person name="Ichikawa N."/>
        </authorList>
    </citation>
    <scope>NUCLEOTIDE SEQUENCE [LARGE SCALE GENOMIC DNA]</scope>
    <source>
        <strain evidence="2 3">NBRC 105378</strain>
    </source>
</reference>
<dbReference type="InterPro" id="IPR000182">
    <property type="entry name" value="GNAT_dom"/>
</dbReference>
<dbReference type="CDD" id="cd04301">
    <property type="entry name" value="NAT_SF"/>
    <property type="match status" value="1"/>
</dbReference>
<dbReference type="PANTHER" id="PTHR43415">
    <property type="entry name" value="SPERMIDINE N(1)-ACETYLTRANSFERASE"/>
    <property type="match status" value="1"/>
</dbReference>
<dbReference type="SUPFAM" id="SSF55729">
    <property type="entry name" value="Acyl-CoA N-acyltransferases (Nat)"/>
    <property type="match status" value="1"/>
</dbReference>
<accession>A0A511ZBA7</accession>
<dbReference type="GO" id="GO:0016747">
    <property type="term" value="F:acyltransferase activity, transferring groups other than amino-acyl groups"/>
    <property type="evidence" value="ECO:0007669"/>
    <property type="project" value="InterPro"/>
</dbReference>
<protein>
    <submittedName>
        <fullName evidence="2">N-acetyltransferase</fullName>
    </submittedName>
</protein>
<dbReference type="OrthoDB" id="9127144at2"/>